<dbReference type="eggNOG" id="ENOG5032VG9">
    <property type="taxonomic scope" value="Bacteria"/>
</dbReference>
<evidence type="ECO:0008006" key="4">
    <source>
        <dbReference type="Google" id="ProtNLM"/>
    </source>
</evidence>
<protein>
    <recommendedName>
        <fullName evidence="4">DUF2975 domain-containing protein</fullName>
    </recommendedName>
</protein>
<dbReference type="InterPro" id="IPR021354">
    <property type="entry name" value="DUF2975"/>
</dbReference>
<dbReference type="Pfam" id="PF11188">
    <property type="entry name" value="DUF2975"/>
    <property type="match status" value="1"/>
</dbReference>
<keyword evidence="1" id="KW-1133">Transmembrane helix</keyword>
<evidence type="ECO:0000313" key="2">
    <source>
        <dbReference type="EMBL" id="EQB18452.1"/>
    </source>
</evidence>
<feature type="transmembrane region" description="Helical" evidence="1">
    <location>
        <begin position="21"/>
        <end position="46"/>
    </location>
</feature>
<evidence type="ECO:0000256" key="1">
    <source>
        <dbReference type="SAM" id="Phobius"/>
    </source>
</evidence>
<keyword evidence="1" id="KW-0472">Membrane</keyword>
<reference evidence="2 3" key="1">
    <citation type="journal article" date="2013" name="Genome Announc.">
        <title>Genome Sequence of Novosphingobium lindaniclasticum LE124T, Isolated from a Hexachlorocyclohexane Dumpsite.</title>
        <authorList>
            <person name="Saxena A."/>
            <person name="Nayyar N."/>
            <person name="Sangwan N."/>
            <person name="Kumari R."/>
            <person name="Khurana J.P."/>
            <person name="Lal R."/>
        </authorList>
    </citation>
    <scope>NUCLEOTIDE SEQUENCE [LARGE SCALE GENOMIC DNA]</scope>
    <source>
        <strain evidence="2 3">LE124</strain>
    </source>
</reference>
<dbReference type="PATRIC" id="fig|1096930.3.peg.898"/>
<organism evidence="2 3">
    <name type="scientific">Novosphingobium lindaniclasticum LE124</name>
    <dbReference type="NCBI Taxonomy" id="1096930"/>
    <lineage>
        <taxon>Bacteria</taxon>
        <taxon>Pseudomonadati</taxon>
        <taxon>Pseudomonadota</taxon>
        <taxon>Alphaproteobacteria</taxon>
        <taxon>Sphingomonadales</taxon>
        <taxon>Sphingomonadaceae</taxon>
        <taxon>Novosphingobium</taxon>
    </lineage>
</organism>
<keyword evidence="1" id="KW-0812">Transmembrane</keyword>
<sequence>MTATSAMSTLTRDPLLAIAKGLLWFLMASMVVGIAACLVAVPLLLFFRNDISVEMAKEMPLVLPQFFWVVSGILVVAAMLCAVLFRIFQLLKRIVSTVGEGDPFLPENAVRLTQMAWLSLIVQLFGLPLSGLGALINKLGEGETHLDTMGGISGNGLLLMLILFILARVFRKGAEMRAELEGTV</sequence>
<keyword evidence="3" id="KW-1185">Reference proteome</keyword>
<comment type="caution">
    <text evidence="2">The sequence shown here is derived from an EMBL/GenBank/DDBJ whole genome shotgun (WGS) entry which is preliminary data.</text>
</comment>
<dbReference type="AlphaFoldDB" id="T0HZD6"/>
<feature type="transmembrane region" description="Helical" evidence="1">
    <location>
        <begin position="66"/>
        <end position="88"/>
    </location>
</feature>
<name>T0HZD6_9SPHN</name>
<evidence type="ECO:0000313" key="3">
    <source>
        <dbReference type="Proteomes" id="UP000015527"/>
    </source>
</evidence>
<dbReference type="RefSeq" id="WP_021232873.1">
    <property type="nucleotide sequence ID" value="NZ_ATHL01000039.1"/>
</dbReference>
<proteinExistence type="predicted"/>
<dbReference type="EMBL" id="ATHL01000039">
    <property type="protein sequence ID" value="EQB18452.1"/>
    <property type="molecule type" value="Genomic_DNA"/>
</dbReference>
<dbReference type="Proteomes" id="UP000015527">
    <property type="component" value="Unassembled WGS sequence"/>
</dbReference>
<feature type="transmembrane region" description="Helical" evidence="1">
    <location>
        <begin position="115"/>
        <end position="136"/>
    </location>
</feature>
<accession>T0HZD6</accession>
<gene>
    <name evidence="2" type="ORF">L284_04570</name>
</gene>
<feature type="transmembrane region" description="Helical" evidence="1">
    <location>
        <begin position="148"/>
        <end position="167"/>
    </location>
</feature>